<dbReference type="InterPro" id="IPR032710">
    <property type="entry name" value="NTF2-like_dom_sf"/>
</dbReference>
<keyword evidence="2" id="KW-1185">Reference proteome</keyword>
<evidence type="ECO:0000313" key="2">
    <source>
        <dbReference type="Proteomes" id="UP001501771"/>
    </source>
</evidence>
<reference evidence="1 2" key="1">
    <citation type="journal article" date="2019" name="Int. J. Syst. Evol. Microbiol.">
        <title>The Global Catalogue of Microorganisms (GCM) 10K type strain sequencing project: providing services to taxonomists for standard genome sequencing and annotation.</title>
        <authorList>
            <consortium name="The Broad Institute Genomics Platform"/>
            <consortium name="The Broad Institute Genome Sequencing Center for Infectious Disease"/>
            <person name="Wu L."/>
            <person name="Ma J."/>
        </authorList>
    </citation>
    <scope>NUCLEOTIDE SEQUENCE [LARGE SCALE GENOMIC DNA]</scope>
    <source>
        <strain evidence="1 2">JCM 16022</strain>
    </source>
</reference>
<evidence type="ECO:0008006" key="3">
    <source>
        <dbReference type="Google" id="ProtNLM"/>
    </source>
</evidence>
<name>A0ABN2ZZ22_9ACTN</name>
<evidence type="ECO:0000313" key="1">
    <source>
        <dbReference type="EMBL" id="GAA2150357.1"/>
    </source>
</evidence>
<dbReference type="EMBL" id="BAAAQR010000010">
    <property type="protein sequence ID" value="GAA2150357.1"/>
    <property type="molecule type" value="Genomic_DNA"/>
</dbReference>
<gene>
    <name evidence="1" type="ORF">GCM10009844_31200</name>
</gene>
<sequence length="139" mass="15722">MDVTTELTAVLNTLMDEHNVMWDLGEIPANSRIRDIHPDLVAAQYSPKFDGGVWRAESGEEWLAGTQEAAGILGKQGCRWELADLTILERSADEAVASYRIIHHWGDADRPPAQAMFLETWRRSEDGCWLLVRHHAEKV</sequence>
<dbReference type="SUPFAM" id="SSF54427">
    <property type="entry name" value="NTF2-like"/>
    <property type="match status" value="1"/>
</dbReference>
<proteinExistence type="predicted"/>
<dbReference type="Proteomes" id="UP001501771">
    <property type="component" value="Unassembled WGS sequence"/>
</dbReference>
<accession>A0ABN2ZZ22</accession>
<comment type="caution">
    <text evidence="1">The sequence shown here is derived from an EMBL/GenBank/DDBJ whole genome shotgun (WGS) entry which is preliminary data.</text>
</comment>
<dbReference type="RefSeq" id="WP_344154147.1">
    <property type="nucleotide sequence ID" value="NZ_BAAAQR010000010.1"/>
</dbReference>
<organism evidence="1 2">
    <name type="scientific">Nocardioides koreensis</name>
    <dbReference type="NCBI Taxonomy" id="433651"/>
    <lineage>
        <taxon>Bacteria</taxon>
        <taxon>Bacillati</taxon>
        <taxon>Actinomycetota</taxon>
        <taxon>Actinomycetes</taxon>
        <taxon>Propionibacteriales</taxon>
        <taxon>Nocardioidaceae</taxon>
        <taxon>Nocardioides</taxon>
    </lineage>
</organism>
<protein>
    <recommendedName>
        <fullName evidence="3">DUF4440 domain-containing protein</fullName>
    </recommendedName>
</protein>
<dbReference type="Gene3D" id="3.10.450.50">
    <property type="match status" value="1"/>
</dbReference>